<feature type="region of interest" description="Disordered" evidence="1">
    <location>
        <begin position="176"/>
        <end position="549"/>
    </location>
</feature>
<reference evidence="3 4" key="1">
    <citation type="submission" date="2018-10" db="EMBL/GenBank/DDBJ databases">
        <title>Natrarchaeobius chitinivorans gen. nov., sp. nov., and Natrarchaeobius haloalkaliphilus sp. nov., alkaliphilic, chitin-utilizing haloarchaea from hypersaline alkaline lakes.</title>
        <authorList>
            <person name="Sorokin D.Y."/>
            <person name="Elcheninov A.G."/>
            <person name="Kostrikina N.A."/>
            <person name="Bale N.J."/>
            <person name="Sinninghe Damste J.S."/>
            <person name="Khijniak T.V."/>
            <person name="Kublanov I.V."/>
            <person name="Toshchakov S.V."/>
        </authorList>
    </citation>
    <scope>NUCLEOTIDE SEQUENCE [LARGE SCALE GENOMIC DNA]</scope>
    <source>
        <strain evidence="3 4">AArcht4T</strain>
    </source>
</reference>
<dbReference type="RefSeq" id="WP_124196634.1">
    <property type="nucleotide sequence ID" value="NZ_REGA01000015.1"/>
</dbReference>
<evidence type="ECO:0000313" key="3">
    <source>
        <dbReference type="EMBL" id="RQG92545.1"/>
    </source>
</evidence>
<feature type="compositionally biased region" description="Acidic residues" evidence="1">
    <location>
        <begin position="363"/>
        <end position="377"/>
    </location>
</feature>
<feature type="compositionally biased region" description="Acidic residues" evidence="1">
    <location>
        <begin position="342"/>
        <end position="351"/>
    </location>
</feature>
<name>A0A3N6P8S1_NATCH</name>
<comment type="caution">
    <text evidence="3">The sequence shown here is derived from an EMBL/GenBank/DDBJ whole genome shotgun (WGS) entry which is preliminary data.</text>
</comment>
<protein>
    <submittedName>
        <fullName evidence="3">Transcriptional regulator</fullName>
    </submittedName>
</protein>
<organism evidence="3 4">
    <name type="scientific">Natrarchaeobius chitinivorans</name>
    <dbReference type="NCBI Taxonomy" id="1679083"/>
    <lineage>
        <taxon>Archaea</taxon>
        <taxon>Methanobacteriati</taxon>
        <taxon>Methanobacteriota</taxon>
        <taxon>Stenosarchaea group</taxon>
        <taxon>Halobacteria</taxon>
        <taxon>Halobacteriales</taxon>
        <taxon>Natrialbaceae</taxon>
        <taxon>Natrarchaeobius</taxon>
    </lineage>
</organism>
<proteinExistence type="predicted"/>
<feature type="domain" description="DUF7527" evidence="2">
    <location>
        <begin position="591"/>
        <end position="829"/>
    </location>
</feature>
<sequence>MHSRTKKRVEQWDSRPFSGGYDGLSDLVDTGFSGAVSGNGAWLFMLNGRVVGVFDGEIEDFETASGTVYQAPHPSLPLLCSMEERGGETRANYYTNETPLEEVDSTLQDGSFTGYIELSENVLSGDYYAVYYGGKRMAAAYIGNAKRLITGDEAFERANNEVGIYEVKTVDLDVTDVPTGTDEEESPPDADPAPSSRRDPNPSTGSESVDSGAENRSDSDSGVSIDPDESPIEPIDVSSGSSSSSDSGSELEGITADDRTLPVDSEPTDEPTGITTEDEGSTESEPLAEPPSSSPPSKPDDTETGPGSSGSEEDDLIEETRPAGETDSAGETGAATDRSNLDPDEVEAAAEELDRNDISWTGDESDTEATDPADETSADSAGTASADTAGTTSADTGDEVPDDDETLEERFEEEQQWRSTRSIPSIDPDNTATAERGDATARSPSGTSTTAGRTNSGRGTSESTEYPSDSRQTSKSASSSTSPSGSGRANAETSSDRSRERTQRSSSSNRTDSQRDVSKLTQRIEKVERRRDELESKAAELEAERDRLRSENTELSATVDELRSRIEDLEEQLSDARETGVGASSTASMQLAPQAALSKTNLFVRYESKSQPTLETAHTDGANREDVSSNLRIEHHTEFDAGDTAVAGQPYDEFLPATMEYRFVDWLTDVLLYEIRDTGHADSLGDLYDALPRIDRAELDASISLEDDDTENVPDEITFDVVAYDKMGNPLVLVNLNDSREPATREMLEGMEAAASAVKANYPDLAAAMAVTSSYFDPGALEVTEQATSSGFLSRGSKQSYVNLSRKQGYHLCLVESRSEGFHMNVPEL</sequence>
<dbReference type="Gene3D" id="1.10.287.1490">
    <property type="match status" value="1"/>
</dbReference>
<feature type="compositionally biased region" description="Basic and acidic residues" evidence="1">
    <location>
        <begin position="494"/>
        <end position="503"/>
    </location>
</feature>
<feature type="compositionally biased region" description="Polar residues" evidence="1">
    <location>
        <begin position="442"/>
        <end position="467"/>
    </location>
</feature>
<evidence type="ECO:0000313" key="4">
    <source>
        <dbReference type="Proteomes" id="UP000282323"/>
    </source>
</evidence>
<feature type="compositionally biased region" description="Acidic residues" evidence="1">
    <location>
        <begin position="396"/>
        <end position="414"/>
    </location>
</feature>
<dbReference type="Proteomes" id="UP000282323">
    <property type="component" value="Unassembled WGS sequence"/>
</dbReference>
<dbReference type="OrthoDB" id="157503at2157"/>
<feature type="compositionally biased region" description="Pro residues" evidence="1">
    <location>
        <begin position="288"/>
        <end position="297"/>
    </location>
</feature>
<dbReference type="EMBL" id="REGA01000015">
    <property type="protein sequence ID" value="RQG92545.1"/>
    <property type="molecule type" value="Genomic_DNA"/>
</dbReference>
<dbReference type="InterPro" id="IPR055949">
    <property type="entry name" value="DUF7527"/>
</dbReference>
<dbReference type="SUPFAM" id="SSF90257">
    <property type="entry name" value="Myosin rod fragments"/>
    <property type="match status" value="1"/>
</dbReference>
<dbReference type="Pfam" id="PF24371">
    <property type="entry name" value="DUF7527"/>
    <property type="match status" value="1"/>
</dbReference>
<evidence type="ECO:0000256" key="1">
    <source>
        <dbReference type="SAM" id="MobiDB-lite"/>
    </source>
</evidence>
<accession>A0A3N6P8S1</accession>
<keyword evidence="4" id="KW-1185">Reference proteome</keyword>
<feature type="compositionally biased region" description="Low complexity" evidence="1">
    <location>
        <begin position="469"/>
        <end position="486"/>
    </location>
</feature>
<feature type="compositionally biased region" description="Low complexity" evidence="1">
    <location>
        <begin position="378"/>
        <end position="395"/>
    </location>
</feature>
<feature type="compositionally biased region" description="Polar residues" evidence="1">
    <location>
        <begin position="417"/>
        <end position="433"/>
    </location>
</feature>
<feature type="compositionally biased region" description="Low complexity" evidence="1">
    <location>
        <begin position="238"/>
        <end position="248"/>
    </location>
</feature>
<feature type="compositionally biased region" description="Basic and acidic residues" evidence="1">
    <location>
        <begin position="512"/>
        <end position="549"/>
    </location>
</feature>
<evidence type="ECO:0000259" key="2">
    <source>
        <dbReference type="Pfam" id="PF24371"/>
    </source>
</evidence>
<gene>
    <name evidence="3" type="ORF">EA473_16155</name>
</gene>
<dbReference type="AlphaFoldDB" id="A0A3N6P8S1"/>